<evidence type="ECO:0000256" key="13">
    <source>
        <dbReference type="SAM" id="Phobius"/>
    </source>
</evidence>
<dbReference type="InterPro" id="IPR050681">
    <property type="entry name" value="CDF/SLC30A"/>
</dbReference>
<evidence type="ECO:0000259" key="14">
    <source>
        <dbReference type="Pfam" id="PF01545"/>
    </source>
</evidence>
<dbReference type="SUPFAM" id="SSF160240">
    <property type="entry name" value="Cation efflux protein cytoplasmic domain-like"/>
    <property type="match status" value="1"/>
</dbReference>
<evidence type="ECO:0000256" key="8">
    <source>
        <dbReference type="ARBA" id="ARBA00022989"/>
    </source>
</evidence>
<keyword evidence="7" id="KW-0864">Zinc transport</keyword>
<dbReference type="SUPFAM" id="SSF161111">
    <property type="entry name" value="Cation efflux protein transmembrane domain-like"/>
    <property type="match status" value="1"/>
</dbReference>
<dbReference type="PANTHER" id="PTHR11562:SF17">
    <property type="entry name" value="RE54080P-RELATED"/>
    <property type="match status" value="1"/>
</dbReference>
<gene>
    <name evidence="16" type="primary">slc30a8</name>
    <name evidence="16" type="ORF">AVEN_227072_1</name>
</gene>
<evidence type="ECO:0000256" key="6">
    <source>
        <dbReference type="ARBA" id="ARBA00022833"/>
    </source>
</evidence>
<keyword evidence="8 13" id="KW-1133">Transmembrane helix</keyword>
<comment type="similarity">
    <text evidence="2">Belongs to the cation diffusion facilitator (CDF) transporter (TC 2.A.4) family. SLC30A subfamily.</text>
</comment>
<comment type="subcellular location">
    <subcellularLocation>
        <location evidence="1">Cytoplasmic vesicle</location>
        <location evidence="1">Secretory vesicle membrane</location>
        <topology evidence="1">Multi-pass membrane protein</topology>
    </subcellularLocation>
</comment>
<evidence type="ECO:0000256" key="3">
    <source>
        <dbReference type="ARBA" id="ARBA00022448"/>
    </source>
</evidence>
<evidence type="ECO:0000256" key="4">
    <source>
        <dbReference type="ARBA" id="ARBA00022692"/>
    </source>
</evidence>
<dbReference type="PANTHER" id="PTHR11562">
    <property type="entry name" value="CATION EFFLUX PROTEIN/ ZINC TRANSPORTER"/>
    <property type="match status" value="1"/>
</dbReference>
<dbReference type="InterPro" id="IPR027470">
    <property type="entry name" value="Cation_efflux_CTD"/>
</dbReference>
<dbReference type="InterPro" id="IPR036837">
    <property type="entry name" value="Cation_efflux_CTD_sf"/>
</dbReference>
<comment type="caution">
    <text evidence="16">The sequence shown here is derived from an EMBL/GenBank/DDBJ whole genome shotgun (WGS) entry which is preliminary data.</text>
</comment>
<dbReference type="NCBIfam" id="TIGR01297">
    <property type="entry name" value="CDF"/>
    <property type="match status" value="1"/>
</dbReference>
<dbReference type="Proteomes" id="UP000499080">
    <property type="component" value="Unassembled WGS sequence"/>
</dbReference>
<keyword evidence="17" id="KW-1185">Reference proteome</keyword>
<dbReference type="EMBL" id="BGPR01013304">
    <property type="protein sequence ID" value="GBN60063.1"/>
    <property type="molecule type" value="Genomic_DNA"/>
</dbReference>
<accession>A0A4Y2QAH9</accession>
<dbReference type="GO" id="GO:0030658">
    <property type="term" value="C:transport vesicle membrane"/>
    <property type="evidence" value="ECO:0007669"/>
    <property type="project" value="UniProtKB-SubCell"/>
</dbReference>
<dbReference type="Pfam" id="PF16916">
    <property type="entry name" value="ZT_dimer"/>
    <property type="match status" value="1"/>
</dbReference>
<proteinExistence type="inferred from homology"/>
<evidence type="ECO:0000256" key="7">
    <source>
        <dbReference type="ARBA" id="ARBA00022906"/>
    </source>
</evidence>
<keyword evidence="4 13" id="KW-0812">Transmembrane</keyword>
<organism evidence="16 17">
    <name type="scientific">Araneus ventricosus</name>
    <name type="common">Orbweaver spider</name>
    <name type="synonym">Epeira ventricosa</name>
    <dbReference type="NCBI Taxonomy" id="182803"/>
    <lineage>
        <taxon>Eukaryota</taxon>
        <taxon>Metazoa</taxon>
        <taxon>Ecdysozoa</taxon>
        <taxon>Arthropoda</taxon>
        <taxon>Chelicerata</taxon>
        <taxon>Arachnida</taxon>
        <taxon>Araneae</taxon>
        <taxon>Araneomorphae</taxon>
        <taxon>Entelegynae</taxon>
        <taxon>Araneoidea</taxon>
        <taxon>Araneidae</taxon>
        <taxon>Araneus</taxon>
    </lineage>
</organism>
<evidence type="ECO:0000256" key="11">
    <source>
        <dbReference type="ARBA" id="ARBA00023329"/>
    </source>
</evidence>
<keyword evidence="3" id="KW-0813">Transport</keyword>
<sequence>MTTENQRYSDDMLTSHRSYVNSVYGTKYQYCPSSESIRKGNKKRLIIASLLCLMFMLAEIVGGILSNSLALMTDAAHLLTDFGAFLVSLTSLFIAGKKRTRTMTFGYHRAEVIGALISILSIWLLTGILFYAAIQRFISLDFEIDATIMLIVAAIGMFANIVLALILLFPDTSNNENKSVRNRRSMALRSAYIHVLGDLVHTTGVLIASLIIYFSPELKIADPICTVTFSIIILVTTLTILKDIVLVLMEGVPKHISFTEVRNVLFSLPEISQVHDLRMWSLTLEKVALSAHIVIKSDGNSAEVLKKATALIYENIPDIYEVTLQVEEEPEESL</sequence>
<evidence type="ECO:0000256" key="1">
    <source>
        <dbReference type="ARBA" id="ARBA00004638"/>
    </source>
</evidence>
<feature type="transmembrane region" description="Helical" evidence="13">
    <location>
        <begin position="191"/>
        <end position="214"/>
    </location>
</feature>
<evidence type="ECO:0000256" key="9">
    <source>
        <dbReference type="ARBA" id="ARBA00023065"/>
    </source>
</evidence>
<dbReference type="Pfam" id="PF01545">
    <property type="entry name" value="Cation_efflux"/>
    <property type="match status" value="1"/>
</dbReference>
<dbReference type="FunFam" id="1.20.1510.10:FF:000002">
    <property type="entry name" value="zinc transporter 3 isoform X1"/>
    <property type="match status" value="1"/>
</dbReference>
<dbReference type="OrthoDB" id="9944568at2759"/>
<feature type="domain" description="Cation efflux protein transmembrane" evidence="14">
    <location>
        <begin position="45"/>
        <end position="249"/>
    </location>
</feature>
<feature type="transmembrane region" description="Helical" evidence="13">
    <location>
        <begin position="146"/>
        <end position="170"/>
    </location>
</feature>
<dbReference type="InterPro" id="IPR058533">
    <property type="entry name" value="Cation_efflux_TM"/>
</dbReference>
<evidence type="ECO:0000313" key="16">
    <source>
        <dbReference type="EMBL" id="GBN60063.1"/>
    </source>
</evidence>
<comment type="catalytic activity">
    <reaction evidence="12">
        <text>Zn(2+)(in) + 2 H(+)(out) = Zn(2+)(out) + 2 H(+)(in)</text>
        <dbReference type="Rhea" id="RHEA:72627"/>
        <dbReference type="ChEBI" id="CHEBI:15378"/>
        <dbReference type="ChEBI" id="CHEBI:29105"/>
    </reaction>
</comment>
<evidence type="ECO:0000256" key="12">
    <source>
        <dbReference type="ARBA" id="ARBA00048349"/>
    </source>
</evidence>
<protein>
    <submittedName>
        <fullName evidence="16">Zinc transporter 8</fullName>
    </submittedName>
</protein>
<keyword evidence="9" id="KW-0406">Ion transport</keyword>
<evidence type="ECO:0000256" key="5">
    <source>
        <dbReference type="ARBA" id="ARBA00022723"/>
    </source>
</evidence>
<dbReference type="GO" id="GO:0046872">
    <property type="term" value="F:metal ion binding"/>
    <property type="evidence" value="ECO:0007669"/>
    <property type="project" value="UniProtKB-KW"/>
</dbReference>
<feature type="transmembrane region" description="Helical" evidence="13">
    <location>
        <begin position="220"/>
        <end position="241"/>
    </location>
</feature>
<keyword evidence="6" id="KW-0862">Zinc</keyword>
<dbReference type="GO" id="GO:0005886">
    <property type="term" value="C:plasma membrane"/>
    <property type="evidence" value="ECO:0007669"/>
    <property type="project" value="TreeGrafter"/>
</dbReference>
<keyword evidence="5" id="KW-0479">Metal-binding</keyword>
<reference evidence="16 17" key="1">
    <citation type="journal article" date="2019" name="Sci. Rep.">
        <title>Orb-weaving spider Araneus ventricosus genome elucidates the spidroin gene catalogue.</title>
        <authorList>
            <person name="Kono N."/>
            <person name="Nakamura H."/>
            <person name="Ohtoshi R."/>
            <person name="Moran D.A.P."/>
            <person name="Shinohara A."/>
            <person name="Yoshida Y."/>
            <person name="Fujiwara M."/>
            <person name="Mori M."/>
            <person name="Tomita M."/>
            <person name="Arakawa K."/>
        </authorList>
    </citation>
    <scope>NUCLEOTIDE SEQUENCE [LARGE SCALE GENOMIC DNA]</scope>
</reference>
<dbReference type="Gene3D" id="1.20.1510.10">
    <property type="entry name" value="Cation efflux protein transmembrane domain"/>
    <property type="match status" value="1"/>
</dbReference>
<feature type="transmembrane region" description="Helical" evidence="13">
    <location>
        <begin position="45"/>
        <end position="69"/>
    </location>
</feature>
<feature type="transmembrane region" description="Helical" evidence="13">
    <location>
        <begin position="115"/>
        <end position="134"/>
    </location>
</feature>
<dbReference type="InterPro" id="IPR027469">
    <property type="entry name" value="Cation_efflux_TMD_sf"/>
</dbReference>
<dbReference type="AlphaFoldDB" id="A0A4Y2QAH9"/>
<feature type="domain" description="Cation efflux protein cytoplasmic" evidence="15">
    <location>
        <begin position="253"/>
        <end position="328"/>
    </location>
</feature>
<name>A0A4Y2QAH9_ARAVE</name>
<keyword evidence="10 13" id="KW-0472">Membrane</keyword>
<evidence type="ECO:0000313" key="17">
    <source>
        <dbReference type="Proteomes" id="UP000499080"/>
    </source>
</evidence>
<evidence type="ECO:0000256" key="2">
    <source>
        <dbReference type="ARBA" id="ARBA00008873"/>
    </source>
</evidence>
<evidence type="ECO:0000256" key="10">
    <source>
        <dbReference type="ARBA" id="ARBA00023136"/>
    </source>
</evidence>
<feature type="transmembrane region" description="Helical" evidence="13">
    <location>
        <begin position="75"/>
        <end position="95"/>
    </location>
</feature>
<dbReference type="GO" id="GO:0005385">
    <property type="term" value="F:zinc ion transmembrane transporter activity"/>
    <property type="evidence" value="ECO:0007669"/>
    <property type="project" value="UniProtKB-ARBA"/>
</dbReference>
<keyword evidence="11" id="KW-0968">Cytoplasmic vesicle</keyword>
<evidence type="ECO:0000259" key="15">
    <source>
        <dbReference type="Pfam" id="PF16916"/>
    </source>
</evidence>
<dbReference type="InterPro" id="IPR002524">
    <property type="entry name" value="Cation_efflux"/>
</dbReference>